<dbReference type="Proteomes" id="UP000526501">
    <property type="component" value="Unassembled WGS sequence"/>
</dbReference>
<dbReference type="InterPro" id="IPR010496">
    <property type="entry name" value="AL/BT2_dom"/>
</dbReference>
<feature type="signal peptide" evidence="1">
    <location>
        <begin position="1"/>
        <end position="21"/>
    </location>
</feature>
<dbReference type="EMBL" id="JACHVC010000013">
    <property type="protein sequence ID" value="MBC2608107.1"/>
    <property type="molecule type" value="Genomic_DNA"/>
</dbReference>
<organism evidence="3 4">
    <name type="scientific">Pelagicoccus albus</name>
    <dbReference type="NCBI Taxonomy" id="415222"/>
    <lineage>
        <taxon>Bacteria</taxon>
        <taxon>Pseudomonadati</taxon>
        <taxon>Verrucomicrobiota</taxon>
        <taxon>Opitutia</taxon>
        <taxon>Puniceicoccales</taxon>
        <taxon>Pelagicoccaceae</taxon>
        <taxon>Pelagicoccus</taxon>
    </lineage>
</organism>
<feature type="chain" id="PRO_5031313450" evidence="1">
    <location>
        <begin position="22"/>
        <end position="256"/>
    </location>
</feature>
<keyword evidence="4" id="KW-1185">Reference proteome</keyword>
<sequence length="256" mass="29222">MIKSPRLLFQILLSIFFSSYAEVGAAGQEIDLFNGKDLSGWKIVVEEGAEVDGASLFAVSEGVIHVYPNSEDGSQQPFAGIFTEESYENYRLTVEYRWGDDRFAPRADSVRDAGIIFHMVGEPVIWPTGIECQIQEGDTGDIWIVGQTRASSYVQPIAFNYDPRGDLLTRGVDRNPQRFPRGYCREKEGWNRIELIVEGDHATYIVNGHIVNEAIHMRYREDESEWSWMPLDRGRIFLQAEGAEVFYRNIRLQSLD</sequence>
<evidence type="ECO:0000313" key="3">
    <source>
        <dbReference type="EMBL" id="MBC2608107.1"/>
    </source>
</evidence>
<gene>
    <name evidence="3" type="ORF">H5P27_18780</name>
</gene>
<evidence type="ECO:0000313" key="4">
    <source>
        <dbReference type="Proteomes" id="UP000526501"/>
    </source>
</evidence>
<evidence type="ECO:0000259" key="2">
    <source>
        <dbReference type="Pfam" id="PF06439"/>
    </source>
</evidence>
<dbReference type="RefSeq" id="WP_185661961.1">
    <property type="nucleotide sequence ID" value="NZ_CAWPOO010000013.1"/>
</dbReference>
<dbReference type="Gene3D" id="2.60.120.560">
    <property type="entry name" value="Exo-inulinase, domain 1"/>
    <property type="match status" value="1"/>
</dbReference>
<dbReference type="AlphaFoldDB" id="A0A7X1EBR9"/>
<keyword evidence="1" id="KW-0732">Signal</keyword>
<accession>A0A7X1EBR9</accession>
<dbReference type="GO" id="GO:0016787">
    <property type="term" value="F:hydrolase activity"/>
    <property type="evidence" value="ECO:0007669"/>
    <property type="project" value="InterPro"/>
</dbReference>
<proteinExistence type="predicted"/>
<feature type="domain" description="3-keto-alpha-glucoside-1,2-lyase/3-keto-2-hydroxy-glucal hydratase" evidence="2">
    <location>
        <begin position="30"/>
        <end position="252"/>
    </location>
</feature>
<name>A0A7X1EBR9_9BACT</name>
<protein>
    <submittedName>
        <fullName evidence="3">DUF1080 domain-containing protein</fullName>
    </submittedName>
</protein>
<dbReference type="Pfam" id="PF06439">
    <property type="entry name" value="3keto-disac_hyd"/>
    <property type="match status" value="1"/>
</dbReference>
<reference evidence="3 4" key="1">
    <citation type="submission" date="2020-07" db="EMBL/GenBank/DDBJ databases">
        <authorList>
            <person name="Feng X."/>
        </authorList>
    </citation>
    <scope>NUCLEOTIDE SEQUENCE [LARGE SCALE GENOMIC DNA]</scope>
    <source>
        <strain evidence="3 4">JCM23202</strain>
    </source>
</reference>
<evidence type="ECO:0000256" key="1">
    <source>
        <dbReference type="SAM" id="SignalP"/>
    </source>
</evidence>
<comment type="caution">
    <text evidence="3">The sequence shown here is derived from an EMBL/GenBank/DDBJ whole genome shotgun (WGS) entry which is preliminary data.</text>
</comment>